<keyword evidence="2" id="KW-0663">Pyridoxal phosphate</keyword>
<dbReference type="SUPFAM" id="SSF51419">
    <property type="entry name" value="PLP-binding barrel"/>
    <property type="match status" value="1"/>
</dbReference>
<evidence type="ECO:0000313" key="5">
    <source>
        <dbReference type="EMBL" id="CAB4727653.1"/>
    </source>
</evidence>
<dbReference type="AlphaFoldDB" id="A0A6J6ZLS1"/>
<gene>
    <name evidence="5" type="ORF">UFOPK2658_01494</name>
    <name evidence="6" type="ORF">UFOPK2880_00687</name>
    <name evidence="7" type="ORF">UFOPK3004_01867</name>
    <name evidence="8" type="ORF">UFOPK3304_01949</name>
</gene>
<dbReference type="InterPro" id="IPR001608">
    <property type="entry name" value="Ala_racemase_N"/>
</dbReference>
<dbReference type="InterPro" id="IPR029066">
    <property type="entry name" value="PLP-binding_barrel"/>
</dbReference>
<dbReference type="SUPFAM" id="SSF50621">
    <property type="entry name" value="Alanine racemase C-terminal domain-like"/>
    <property type="match status" value="1"/>
</dbReference>
<dbReference type="PANTHER" id="PTHR30511">
    <property type="entry name" value="ALANINE RACEMASE"/>
    <property type="match status" value="1"/>
</dbReference>
<reference evidence="7" key="1">
    <citation type="submission" date="2020-05" db="EMBL/GenBank/DDBJ databases">
        <authorList>
            <person name="Chiriac C."/>
            <person name="Salcher M."/>
            <person name="Ghai R."/>
            <person name="Kavagutti S V."/>
        </authorList>
    </citation>
    <scope>NUCLEOTIDE SEQUENCE</scope>
</reference>
<evidence type="ECO:0000259" key="4">
    <source>
        <dbReference type="SMART" id="SM01005"/>
    </source>
</evidence>
<dbReference type="PROSITE" id="PS00395">
    <property type="entry name" value="ALANINE_RACEMASE"/>
    <property type="match status" value="1"/>
</dbReference>
<evidence type="ECO:0000313" key="7">
    <source>
        <dbReference type="EMBL" id="CAB4821695.1"/>
    </source>
</evidence>
<evidence type="ECO:0000256" key="3">
    <source>
        <dbReference type="ARBA" id="ARBA00023235"/>
    </source>
</evidence>
<dbReference type="NCBIfam" id="TIGR00492">
    <property type="entry name" value="alr"/>
    <property type="match status" value="1"/>
</dbReference>
<sequence length="373" mass="39648">MGARAAWIDIDLDAVRHNVGYLCALVGEAKVMAVVKANGYGHGAVQVAEAALEAGAHGLCVALVQEGIELRRAGIESPILVLSEQPLDQVGDIVAHGLIATAYSVSFIDALEHEARLRNVVGQEVHLKIDTGMNRVGCKPSDAVELGGRIMARSPELVLGGVFTHLASADDLESDFTDRQISKFDATLAALRNAGVETGWVHIANSAGSITRHQSHRDMVRVGIALYGIAPDIAIEDMCTELRPALSLKARITFMKKVAAGEGVSYGQRHHFDKATTLATVPLGYADGVPRRLSAVGGEVLIGGRRCPIVGVVTMDQLMVDVGDQVVAVGDEVVLIGAQGTESVLANEWGSRLETIGYEIVCGLSNRLPRHYR</sequence>
<proteinExistence type="inferred from homology"/>
<dbReference type="PANTHER" id="PTHR30511:SF0">
    <property type="entry name" value="ALANINE RACEMASE, CATABOLIC-RELATED"/>
    <property type="match status" value="1"/>
</dbReference>
<evidence type="ECO:0000256" key="2">
    <source>
        <dbReference type="ARBA" id="ARBA00022898"/>
    </source>
</evidence>
<protein>
    <submittedName>
        <fullName evidence="7">Unannotated protein</fullName>
    </submittedName>
</protein>
<dbReference type="GO" id="GO:0005829">
    <property type="term" value="C:cytosol"/>
    <property type="evidence" value="ECO:0007669"/>
    <property type="project" value="TreeGrafter"/>
</dbReference>
<accession>A0A6J6ZLS1</accession>
<dbReference type="Pfam" id="PF01168">
    <property type="entry name" value="Ala_racemase_N"/>
    <property type="match status" value="1"/>
</dbReference>
<dbReference type="GO" id="GO:0008784">
    <property type="term" value="F:alanine racemase activity"/>
    <property type="evidence" value="ECO:0007669"/>
    <property type="project" value="InterPro"/>
</dbReference>
<dbReference type="InterPro" id="IPR020622">
    <property type="entry name" value="Ala_racemase_pyridoxalP-BS"/>
</dbReference>
<dbReference type="GO" id="GO:0030170">
    <property type="term" value="F:pyridoxal phosphate binding"/>
    <property type="evidence" value="ECO:0007669"/>
    <property type="project" value="TreeGrafter"/>
</dbReference>
<dbReference type="InterPro" id="IPR000821">
    <property type="entry name" value="Ala_racemase"/>
</dbReference>
<dbReference type="EMBL" id="CAFAAL010000256">
    <property type="protein sequence ID" value="CAB4821695.1"/>
    <property type="molecule type" value="Genomic_DNA"/>
</dbReference>
<dbReference type="CDD" id="cd00430">
    <property type="entry name" value="PLPDE_III_AR"/>
    <property type="match status" value="1"/>
</dbReference>
<dbReference type="HAMAP" id="MF_01201">
    <property type="entry name" value="Ala_racemase"/>
    <property type="match status" value="1"/>
</dbReference>
<dbReference type="Gene3D" id="3.20.20.10">
    <property type="entry name" value="Alanine racemase"/>
    <property type="match status" value="1"/>
</dbReference>
<evidence type="ECO:0000313" key="8">
    <source>
        <dbReference type="EMBL" id="CAB4884094.1"/>
    </source>
</evidence>
<dbReference type="InterPro" id="IPR009006">
    <property type="entry name" value="Ala_racemase/Decarboxylase_C"/>
</dbReference>
<evidence type="ECO:0000256" key="1">
    <source>
        <dbReference type="ARBA" id="ARBA00001933"/>
    </source>
</evidence>
<comment type="cofactor">
    <cofactor evidence="1">
        <name>pyridoxal 5'-phosphate</name>
        <dbReference type="ChEBI" id="CHEBI:597326"/>
    </cofactor>
</comment>
<organism evidence="7">
    <name type="scientific">freshwater metagenome</name>
    <dbReference type="NCBI Taxonomy" id="449393"/>
    <lineage>
        <taxon>unclassified sequences</taxon>
        <taxon>metagenomes</taxon>
        <taxon>ecological metagenomes</taxon>
    </lineage>
</organism>
<dbReference type="EMBL" id="CAEZYH010000081">
    <property type="protein sequence ID" value="CAB4727653.1"/>
    <property type="molecule type" value="Genomic_DNA"/>
</dbReference>
<dbReference type="GO" id="GO:0009252">
    <property type="term" value="P:peptidoglycan biosynthetic process"/>
    <property type="evidence" value="ECO:0007669"/>
    <property type="project" value="TreeGrafter"/>
</dbReference>
<dbReference type="Pfam" id="PF00842">
    <property type="entry name" value="Ala_racemase_C"/>
    <property type="match status" value="1"/>
</dbReference>
<dbReference type="InterPro" id="IPR011079">
    <property type="entry name" value="Ala_racemase_C"/>
</dbReference>
<feature type="domain" description="Alanine racemase C-terminal" evidence="4">
    <location>
        <begin position="245"/>
        <end position="373"/>
    </location>
</feature>
<keyword evidence="3" id="KW-0413">Isomerase</keyword>
<evidence type="ECO:0000313" key="6">
    <source>
        <dbReference type="EMBL" id="CAB4768719.1"/>
    </source>
</evidence>
<dbReference type="SMART" id="SM01005">
    <property type="entry name" value="Ala_racemase_C"/>
    <property type="match status" value="1"/>
</dbReference>
<name>A0A6J6ZLS1_9ZZZZ</name>
<dbReference type="PRINTS" id="PR00992">
    <property type="entry name" value="ALARACEMASE"/>
</dbReference>
<dbReference type="FunFam" id="3.20.20.10:FF:000002">
    <property type="entry name" value="Alanine racemase"/>
    <property type="match status" value="1"/>
</dbReference>
<dbReference type="GO" id="GO:0030632">
    <property type="term" value="P:D-alanine biosynthetic process"/>
    <property type="evidence" value="ECO:0007669"/>
    <property type="project" value="TreeGrafter"/>
</dbReference>
<dbReference type="EMBL" id="CAFBLJ010000188">
    <property type="protein sequence ID" value="CAB4884094.1"/>
    <property type="molecule type" value="Genomic_DNA"/>
</dbReference>
<dbReference type="EMBL" id="CAEZZP010000031">
    <property type="protein sequence ID" value="CAB4768719.1"/>
    <property type="molecule type" value="Genomic_DNA"/>
</dbReference>
<dbReference type="Gene3D" id="2.40.37.10">
    <property type="entry name" value="Lyase, Ornithine Decarboxylase, Chain A, domain 1"/>
    <property type="match status" value="1"/>
</dbReference>